<dbReference type="Proteomes" id="UP000320913">
    <property type="component" value="Unassembled WGS sequence"/>
</dbReference>
<dbReference type="SUPFAM" id="SSF52540">
    <property type="entry name" value="P-loop containing nucleoside triphosphate hydrolases"/>
    <property type="match status" value="2"/>
</dbReference>
<dbReference type="InterPro" id="IPR045375">
    <property type="entry name" value="Put_radical_SAM-like_N"/>
</dbReference>
<reference evidence="8 9" key="1">
    <citation type="journal article" date="2019" name="Nat. Microbiol.">
        <title>Mediterranean grassland soil C-N compound turnover is dependent on rainfall and depth, and is mediated by genomically divergent microorganisms.</title>
        <authorList>
            <person name="Diamond S."/>
            <person name="Andeer P.F."/>
            <person name="Li Z."/>
            <person name="Crits-Christoph A."/>
            <person name="Burstein D."/>
            <person name="Anantharaman K."/>
            <person name="Lane K.R."/>
            <person name="Thomas B.C."/>
            <person name="Pan C."/>
            <person name="Northen T.R."/>
            <person name="Banfield J.F."/>
        </authorList>
    </citation>
    <scope>NUCLEOTIDE SEQUENCE [LARGE SCALE GENOMIC DNA]</scope>
    <source>
        <strain evidence="8">WS_5</strain>
    </source>
</reference>
<dbReference type="InterPro" id="IPR036034">
    <property type="entry name" value="PDZ_sf"/>
</dbReference>
<feature type="region of interest" description="Disordered" evidence="6">
    <location>
        <begin position="284"/>
        <end position="393"/>
    </location>
</feature>
<dbReference type="Pfam" id="PF01926">
    <property type="entry name" value="MMR_HSR1"/>
    <property type="match status" value="2"/>
</dbReference>
<dbReference type="InterPro" id="IPR005225">
    <property type="entry name" value="Small_GTP-bd"/>
</dbReference>
<keyword evidence="1" id="KW-0690">Ribosome biogenesis</keyword>
<dbReference type="InterPro" id="IPR031166">
    <property type="entry name" value="G_ENGA"/>
</dbReference>
<evidence type="ECO:0000313" key="8">
    <source>
        <dbReference type="EMBL" id="TMQ54762.1"/>
    </source>
</evidence>
<sequence>MIGLSDPFTVANLDPNGLAFRLGIRRGERILAINDVLLHDEIDFAAQSSEEVLRVRVLDTKGAEREVEGRREYGVPFGAEFEARQPKRCHNNCVFCFVYQHPKGVRRELLIKDDDYVFSFVHGNFITLTNLSEAEFQRIIDERLSPLYVSVHATDPEVRVRMMKNPKSGKIMEQIDRLAAEGIEMHTQLVICPGWNDGAILTRSIQELAERHPHVATIAVVPVGLTKHRERLPQLRVFTREDAQAALDQVHAFQKELVRRHKTRLVFAADEMYTLAEASIPPARSYEEARAGRHRDRNERRAHARAAAGRASSRLRGSEALRGAERLLRRHGHRERAPGGSGHRACAPGSGSLGPRAPAAELPQGRRGVPGRPHAERSRDVARRAGPDRLRFSPGRLTPMLPIVAIVGRPNVGKSTLFNRILGQRQAIVDELPGLTRDRHYAEASWSGRSFLLVDTGGIDPSRAQPIQRQIVKQTDYAIEEADLTLLVLDFKEGVTPLDVDVAERIRKRGRPALLVVNKMDTSRPESELADFYALGLGEPLPVSALHGRESGDLLDFVVGALPEVEPPPADPNAIRIAVVGRPNVGKSSLVNRLVGQDRMVVDAEPGTTRDAVDTTIKHGNR</sequence>
<keyword evidence="4" id="KW-0342">GTP-binding</keyword>
<dbReference type="FunFam" id="3.40.50.300:FF:000057">
    <property type="entry name" value="GTPase Der"/>
    <property type="match status" value="1"/>
</dbReference>
<keyword evidence="3" id="KW-0547">Nucleotide-binding</keyword>
<evidence type="ECO:0000256" key="6">
    <source>
        <dbReference type="SAM" id="MobiDB-lite"/>
    </source>
</evidence>
<feature type="compositionally biased region" description="Basic and acidic residues" evidence="6">
    <location>
        <begin position="316"/>
        <end position="327"/>
    </location>
</feature>
<dbReference type="AlphaFoldDB" id="A0A538STN3"/>
<organism evidence="8 9">
    <name type="scientific">Eiseniibacteriota bacterium</name>
    <dbReference type="NCBI Taxonomy" id="2212470"/>
    <lineage>
        <taxon>Bacteria</taxon>
        <taxon>Candidatus Eiseniibacteriota</taxon>
    </lineage>
</organism>
<dbReference type="InterPro" id="IPR027417">
    <property type="entry name" value="P-loop_NTPase"/>
</dbReference>
<comment type="caution">
    <text evidence="8">The sequence shown here is derived from an EMBL/GenBank/DDBJ whole genome shotgun (WGS) entry which is preliminary data.</text>
</comment>
<feature type="compositionally biased region" description="Basic and acidic residues" evidence="6">
    <location>
        <begin position="373"/>
        <end position="391"/>
    </location>
</feature>
<feature type="domain" description="EngA-type G" evidence="7">
    <location>
        <begin position="402"/>
        <end position="566"/>
    </location>
</feature>
<comment type="similarity">
    <text evidence="5">Belongs to the TRAFAC class TrmE-Era-EngA-EngB-Septin-like GTPase superfamily. EngA (Der) GTPase family.</text>
</comment>
<feature type="non-terminal residue" evidence="8">
    <location>
        <position position="622"/>
    </location>
</feature>
<dbReference type="SUPFAM" id="SSF50156">
    <property type="entry name" value="PDZ domain-like"/>
    <property type="match status" value="1"/>
</dbReference>
<dbReference type="Pfam" id="PF19238">
    <property type="entry name" value="Radical_SAM_2"/>
    <property type="match status" value="1"/>
</dbReference>
<proteinExistence type="inferred from homology"/>
<dbReference type="Gene3D" id="3.20.20.70">
    <property type="entry name" value="Aldolase class I"/>
    <property type="match status" value="1"/>
</dbReference>
<name>A0A538STN3_UNCEI</name>
<evidence type="ECO:0000256" key="5">
    <source>
        <dbReference type="PROSITE-ProRule" id="PRU01049"/>
    </source>
</evidence>
<evidence type="ECO:0000256" key="2">
    <source>
        <dbReference type="ARBA" id="ARBA00022737"/>
    </source>
</evidence>
<dbReference type="InterPro" id="IPR006073">
    <property type="entry name" value="GTP-bd"/>
</dbReference>
<dbReference type="InterPro" id="IPR007549">
    <property type="entry name" value="DUF512"/>
</dbReference>
<dbReference type="PROSITE" id="PS51712">
    <property type="entry name" value="G_ENGA"/>
    <property type="match status" value="1"/>
</dbReference>
<dbReference type="Pfam" id="PF04459">
    <property type="entry name" value="DUF512"/>
    <property type="match status" value="1"/>
</dbReference>
<gene>
    <name evidence="8" type="ORF">E6K75_10155</name>
</gene>
<dbReference type="SUPFAM" id="SSF102114">
    <property type="entry name" value="Radical SAM enzymes"/>
    <property type="match status" value="1"/>
</dbReference>
<dbReference type="NCBIfam" id="TIGR00231">
    <property type="entry name" value="small_GTP"/>
    <property type="match status" value="1"/>
</dbReference>
<evidence type="ECO:0000313" key="9">
    <source>
        <dbReference type="Proteomes" id="UP000320913"/>
    </source>
</evidence>
<evidence type="ECO:0000256" key="4">
    <source>
        <dbReference type="ARBA" id="ARBA00023134"/>
    </source>
</evidence>
<dbReference type="Gene3D" id="3.40.50.300">
    <property type="entry name" value="P-loop containing nucleotide triphosphate hydrolases"/>
    <property type="match status" value="2"/>
</dbReference>
<accession>A0A538STN3</accession>
<evidence type="ECO:0000256" key="3">
    <source>
        <dbReference type="ARBA" id="ARBA00022741"/>
    </source>
</evidence>
<dbReference type="InterPro" id="IPR058240">
    <property type="entry name" value="rSAM_sf"/>
</dbReference>
<feature type="compositionally biased region" description="Basic and acidic residues" evidence="6">
    <location>
        <begin position="285"/>
        <end position="301"/>
    </location>
</feature>
<evidence type="ECO:0000259" key="7">
    <source>
        <dbReference type="PROSITE" id="PS51712"/>
    </source>
</evidence>
<dbReference type="CDD" id="cd01894">
    <property type="entry name" value="EngA1"/>
    <property type="match status" value="1"/>
</dbReference>
<dbReference type="GO" id="GO:0005525">
    <property type="term" value="F:GTP binding"/>
    <property type="evidence" value="ECO:0007669"/>
    <property type="project" value="UniProtKB-KW"/>
</dbReference>
<protein>
    <submittedName>
        <fullName evidence="8">DUF512 domain-containing protein</fullName>
    </submittedName>
</protein>
<dbReference type="EMBL" id="VBOV01000292">
    <property type="protein sequence ID" value="TMQ54762.1"/>
    <property type="molecule type" value="Genomic_DNA"/>
</dbReference>
<dbReference type="PANTHER" id="PTHR43834">
    <property type="entry name" value="GTPASE DER"/>
    <property type="match status" value="1"/>
</dbReference>
<dbReference type="PANTHER" id="PTHR43834:SF6">
    <property type="entry name" value="GTPASE DER"/>
    <property type="match status" value="1"/>
</dbReference>
<keyword evidence="2" id="KW-0677">Repeat</keyword>
<dbReference type="InterPro" id="IPR013785">
    <property type="entry name" value="Aldolase_TIM"/>
</dbReference>
<evidence type="ECO:0000256" key="1">
    <source>
        <dbReference type="ARBA" id="ARBA00022517"/>
    </source>
</evidence>
<dbReference type="GO" id="GO:0042254">
    <property type="term" value="P:ribosome biogenesis"/>
    <property type="evidence" value="ECO:0007669"/>
    <property type="project" value="UniProtKB-KW"/>
</dbReference>
<dbReference type="GO" id="GO:0043022">
    <property type="term" value="F:ribosome binding"/>
    <property type="evidence" value="ECO:0007669"/>
    <property type="project" value="TreeGrafter"/>
</dbReference>
<feature type="compositionally biased region" description="Low complexity" evidence="6">
    <location>
        <begin position="305"/>
        <end position="315"/>
    </location>
</feature>